<dbReference type="EMBL" id="SPHZ02000012">
    <property type="protein sequence ID" value="KAF0889435.1"/>
    <property type="molecule type" value="Genomic_DNA"/>
</dbReference>
<evidence type="ECO:0000313" key="3">
    <source>
        <dbReference type="Proteomes" id="UP000479710"/>
    </source>
</evidence>
<keyword evidence="3" id="KW-1185">Reference proteome</keyword>
<feature type="non-terminal residue" evidence="2">
    <location>
        <position position="159"/>
    </location>
</feature>
<comment type="caution">
    <text evidence="2">The sequence shown here is derived from an EMBL/GenBank/DDBJ whole genome shotgun (WGS) entry which is preliminary data.</text>
</comment>
<protein>
    <submittedName>
        <fullName evidence="2">Uncharacterized protein</fullName>
    </submittedName>
</protein>
<dbReference type="Proteomes" id="UP000479710">
    <property type="component" value="Unassembled WGS sequence"/>
</dbReference>
<organism evidence="2 3">
    <name type="scientific">Oryza meyeriana var. granulata</name>
    <dbReference type="NCBI Taxonomy" id="110450"/>
    <lineage>
        <taxon>Eukaryota</taxon>
        <taxon>Viridiplantae</taxon>
        <taxon>Streptophyta</taxon>
        <taxon>Embryophyta</taxon>
        <taxon>Tracheophyta</taxon>
        <taxon>Spermatophyta</taxon>
        <taxon>Magnoliopsida</taxon>
        <taxon>Liliopsida</taxon>
        <taxon>Poales</taxon>
        <taxon>Poaceae</taxon>
        <taxon>BOP clade</taxon>
        <taxon>Oryzoideae</taxon>
        <taxon>Oryzeae</taxon>
        <taxon>Oryzinae</taxon>
        <taxon>Oryza</taxon>
        <taxon>Oryza meyeriana</taxon>
    </lineage>
</organism>
<dbReference type="AlphaFoldDB" id="A0A6G1BM63"/>
<feature type="region of interest" description="Disordered" evidence="1">
    <location>
        <begin position="108"/>
        <end position="159"/>
    </location>
</feature>
<gene>
    <name evidence="2" type="ORF">E2562_024500</name>
</gene>
<sequence length="159" mass="17366">MWAKPYFKDVFCARMTSTPEKQVMLHLGVCSIPETHIVMRWTKKARDSVPTHLANYLDDGGIAQAKTFRRNVLQSTANEIVKIGDADNQTFEIVLRYLGEAKKEIAKAAANKASSNPSGYIADNEADASSANSSGLNSSANTQDRNDVLAIEEVGDSDE</sequence>
<proteinExistence type="predicted"/>
<feature type="compositionally biased region" description="Low complexity" evidence="1">
    <location>
        <begin position="127"/>
        <end position="141"/>
    </location>
</feature>
<evidence type="ECO:0000313" key="2">
    <source>
        <dbReference type="EMBL" id="KAF0889435.1"/>
    </source>
</evidence>
<reference evidence="2 3" key="1">
    <citation type="submission" date="2019-11" db="EMBL/GenBank/DDBJ databases">
        <title>Whole genome sequence of Oryza granulata.</title>
        <authorList>
            <person name="Li W."/>
        </authorList>
    </citation>
    <scope>NUCLEOTIDE SEQUENCE [LARGE SCALE GENOMIC DNA]</scope>
    <source>
        <strain evidence="3">cv. Menghai</strain>
        <tissue evidence="2">Leaf</tissue>
    </source>
</reference>
<accession>A0A6G1BM63</accession>
<name>A0A6G1BM63_9ORYZ</name>
<evidence type="ECO:0000256" key="1">
    <source>
        <dbReference type="SAM" id="MobiDB-lite"/>
    </source>
</evidence>
<dbReference type="OrthoDB" id="696127at2759"/>